<dbReference type="Proteomes" id="UP000054217">
    <property type="component" value="Unassembled WGS sequence"/>
</dbReference>
<reference evidence="3" key="2">
    <citation type="submission" date="2015-01" db="EMBL/GenBank/DDBJ databases">
        <title>Evolutionary Origins and Diversification of the Mycorrhizal Mutualists.</title>
        <authorList>
            <consortium name="DOE Joint Genome Institute"/>
            <consortium name="Mycorrhizal Genomics Consortium"/>
            <person name="Kohler A."/>
            <person name="Kuo A."/>
            <person name="Nagy L.G."/>
            <person name="Floudas D."/>
            <person name="Copeland A."/>
            <person name="Barry K.W."/>
            <person name="Cichocki N."/>
            <person name="Veneault-Fourrey C."/>
            <person name="LaButti K."/>
            <person name="Lindquist E.A."/>
            <person name="Lipzen A."/>
            <person name="Lundell T."/>
            <person name="Morin E."/>
            <person name="Murat C."/>
            <person name="Riley R."/>
            <person name="Ohm R."/>
            <person name="Sun H."/>
            <person name="Tunlid A."/>
            <person name="Henrissat B."/>
            <person name="Grigoriev I.V."/>
            <person name="Hibbett D.S."/>
            <person name="Martin F."/>
        </authorList>
    </citation>
    <scope>NUCLEOTIDE SEQUENCE [LARGE SCALE GENOMIC DNA]</scope>
    <source>
        <strain evidence="3">Marx 270</strain>
    </source>
</reference>
<feature type="region of interest" description="Disordered" evidence="1">
    <location>
        <begin position="1"/>
        <end position="22"/>
    </location>
</feature>
<feature type="compositionally biased region" description="Polar residues" evidence="1">
    <location>
        <begin position="9"/>
        <end position="22"/>
    </location>
</feature>
<dbReference type="HOGENOM" id="CLU_2628651_0_0_1"/>
<dbReference type="InParanoid" id="A0A0C3IHJ2"/>
<accession>A0A0C3IHJ2</accession>
<sequence>MAREILIGATSNDDSGTQHSDTLQTHISGQNILKRCQAMLSIMYLRPRGADKAEFMLKSRSYDQYTQAVTGGEKKKSD</sequence>
<dbReference type="AlphaFoldDB" id="A0A0C3IHJ2"/>
<evidence type="ECO:0000313" key="3">
    <source>
        <dbReference type="Proteomes" id="UP000054217"/>
    </source>
</evidence>
<keyword evidence="3" id="KW-1185">Reference proteome</keyword>
<evidence type="ECO:0000313" key="2">
    <source>
        <dbReference type="EMBL" id="KIN96482.1"/>
    </source>
</evidence>
<name>A0A0C3IHJ2_PISTI</name>
<evidence type="ECO:0000256" key="1">
    <source>
        <dbReference type="SAM" id="MobiDB-lite"/>
    </source>
</evidence>
<proteinExistence type="predicted"/>
<feature type="non-terminal residue" evidence="2">
    <location>
        <position position="78"/>
    </location>
</feature>
<dbReference type="EMBL" id="KN832045">
    <property type="protein sequence ID" value="KIN96482.1"/>
    <property type="molecule type" value="Genomic_DNA"/>
</dbReference>
<protein>
    <submittedName>
        <fullName evidence="2">Uncharacterized protein</fullName>
    </submittedName>
</protein>
<organism evidence="2 3">
    <name type="scientific">Pisolithus tinctorius Marx 270</name>
    <dbReference type="NCBI Taxonomy" id="870435"/>
    <lineage>
        <taxon>Eukaryota</taxon>
        <taxon>Fungi</taxon>
        <taxon>Dikarya</taxon>
        <taxon>Basidiomycota</taxon>
        <taxon>Agaricomycotina</taxon>
        <taxon>Agaricomycetes</taxon>
        <taxon>Agaricomycetidae</taxon>
        <taxon>Boletales</taxon>
        <taxon>Sclerodermatineae</taxon>
        <taxon>Pisolithaceae</taxon>
        <taxon>Pisolithus</taxon>
    </lineage>
</organism>
<reference evidence="2 3" key="1">
    <citation type="submission" date="2014-04" db="EMBL/GenBank/DDBJ databases">
        <authorList>
            <consortium name="DOE Joint Genome Institute"/>
            <person name="Kuo A."/>
            <person name="Kohler A."/>
            <person name="Costa M.D."/>
            <person name="Nagy L.G."/>
            <person name="Floudas D."/>
            <person name="Copeland A."/>
            <person name="Barry K.W."/>
            <person name="Cichocki N."/>
            <person name="Veneault-Fourrey C."/>
            <person name="LaButti K."/>
            <person name="Lindquist E.A."/>
            <person name="Lipzen A."/>
            <person name="Lundell T."/>
            <person name="Morin E."/>
            <person name="Murat C."/>
            <person name="Sun H."/>
            <person name="Tunlid A."/>
            <person name="Henrissat B."/>
            <person name="Grigoriev I.V."/>
            <person name="Hibbett D.S."/>
            <person name="Martin F."/>
            <person name="Nordberg H.P."/>
            <person name="Cantor M.N."/>
            <person name="Hua S.X."/>
        </authorList>
    </citation>
    <scope>NUCLEOTIDE SEQUENCE [LARGE SCALE GENOMIC DNA]</scope>
    <source>
        <strain evidence="2 3">Marx 270</strain>
    </source>
</reference>
<gene>
    <name evidence="2" type="ORF">M404DRAFT_1006756</name>
</gene>